<evidence type="ECO:0000256" key="1">
    <source>
        <dbReference type="SAM" id="MobiDB-lite"/>
    </source>
</evidence>
<sequence length="71" mass="8403">ITICQIDSETVINEIVKALNKNVTLTSLYIHYRYNPCVRIDEYFEHNNSYIEPDDSEESDGFDEIEDMLKR</sequence>
<dbReference type="OrthoDB" id="10353666at2759"/>
<reference evidence="2" key="1">
    <citation type="submission" date="2021-06" db="EMBL/GenBank/DDBJ databases">
        <authorList>
            <person name="Kallberg Y."/>
            <person name="Tangrot J."/>
            <person name="Rosling A."/>
        </authorList>
    </citation>
    <scope>NUCLEOTIDE SEQUENCE</scope>
    <source>
        <strain evidence="2">IN212</strain>
    </source>
</reference>
<proteinExistence type="predicted"/>
<feature type="region of interest" description="Disordered" evidence="1">
    <location>
        <begin position="51"/>
        <end position="71"/>
    </location>
</feature>
<dbReference type="AlphaFoldDB" id="A0A9N9ILU9"/>
<feature type="compositionally biased region" description="Acidic residues" evidence="1">
    <location>
        <begin position="52"/>
        <end position="71"/>
    </location>
</feature>
<dbReference type="EMBL" id="CAJVPZ010032825">
    <property type="protein sequence ID" value="CAG8742774.1"/>
    <property type="molecule type" value="Genomic_DNA"/>
</dbReference>
<protein>
    <submittedName>
        <fullName evidence="2">4829_t:CDS:1</fullName>
    </submittedName>
</protein>
<dbReference type="Proteomes" id="UP000789396">
    <property type="component" value="Unassembled WGS sequence"/>
</dbReference>
<comment type="caution">
    <text evidence="2">The sequence shown here is derived from an EMBL/GenBank/DDBJ whole genome shotgun (WGS) entry which is preliminary data.</text>
</comment>
<keyword evidence="3" id="KW-1185">Reference proteome</keyword>
<evidence type="ECO:0000313" key="2">
    <source>
        <dbReference type="EMBL" id="CAG8742774.1"/>
    </source>
</evidence>
<evidence type="ECO:0000313" key="3">
    <source>
        <dbReference type="Proteomes" id="UP000789396"/>
    </source>
</evidence>
<name>A0A9N9ILU9_9GLOM</name>
<gene>
    <name evidence="2" type="ORF">RFULGI_LOCUS13002</name>
</gene>
<accession>A0A9N9ILU9</accession>
<organism evidence="2 3">
    <name type="scientific">Racocetra fulgida</name>
    <dbReference type="NCBI Taxonomy" id="60492"/>
    <lineage>
        <taxon>Eukaryota</taxon>
        <taxon>Fungi</taxon>
        <taxon>Fungi incertae sedis</taxon>
        <taxon>Mucoromycota</taxon>
        <taxon>Glomeromycotina</taxon>
        <taxon>Glomeromycetes</taxon>
        <taxon>Diversisporales</taxon>
        <taxon>Gigasporaceae</taxon>
        <taxon>Racocetra</taxon>
    </lineage>
</organism>
<feature type="non-terminal residue" evidence="2">
    <location>
        <position position="71"/>
    </location>
</feature>
<feature type="non-terminal residue" evidence="2">
    <location>
        <position position="1"/>
    </location>
</feature>